<dbReference type="Gene3D" id="3.40.50.2000">
    <property type="entry name" value="Glycogen Phosphorylase B"/>
    <property type="match status" value="1"/>
</dbReference>
<dbReference type="SUPFAM" id="SSF51971">
    <property type="entry name" value="Nucleotide-binding domain"/>
    <property type="match status" value="1"/>
</dbReference>
<organism evidence="3">
    <name type="scientific">hydrothermal vent metagenome</name>
    <dbReference type="NCBI Taxonomy" id="652676"/>
    <lineage>
        <taxon>unclassified sequences</taxon>
        <taxon>metagenomes</taxon>
        <taxon>ecological metagenomes</taxon>
    </lineage>
</organism>
<dbReference type="Pfam" id="PF13524">
    <property type="entry name" value="Glyco_trans_1_2"/>
    <property type="match status" value="1"/>
</dbReference>
<protein>
    <recommendedName>
        <fullName evidence="2">Spore protein YkvP/CgeB glycosyl transferase-like domain-containing protein</fullName>
    </recommendedName>
</protein>
<evidence type="ECO:0000259" key="2">
    <source>
        <dbReference type="Pfam" id="PF13524"/>
    </source>
</evidence>
<dbReference type="AlphaFoldDB" id="A0A3B0S627"/>
<evidence type="ECO:0000313" key="3">
    <source>
        <dbReference type="EMBL" id="VAW00368.1"/>
    </source>
</evidence>
<name>A0A3B0S627_9ZZZZ</name>
<dbReference type="SUPFAM" id="SSF53756">
    <property type="entry name" value="UDP-Glycosyltransferase/glycogen phosphorylase"/>
    <property type="match status" value="1"/>
</dbReference>
<feature type="domain" description="Spore protein YkvP/CgeB glycosyl transferase-like" evidence="2">
    <location>
        <begin position="335"/>
        <end position="450"/>
    </location>
</feature>
<dbReference type="EMBL" id="UOEK01000185">
    <property type="protein sequence ID" value="VAW00368.1"/>
    <property type="molecule type" value="Genomic_DNA"/>
</dbReference>
<feature type="region of interest" description="Disordered" evidence="1">
    <location>
        <begin position="139"/>
        <end position="171"/>
    </location>
</feature>
<dbReference type="InterPro" id="IPR055259">
    <property type="entry name" value="YkvP/CgeB_Glyco_trans-like"/>
</dbReference>
<gene>
    <name evidence="3" type="ORF">MNBD_ACTINO02-3154</name>
</gene>
<reference evidence="3" key="1">
    <citation type="submission" date="2018-06" db="EMBL/GenBank/DDBJ databases">
        <authorList>
            <person name="Zhirakovskaya E."/>
        </authorList>
    </citation>
    <scope>NUCLEOTIDE SEQUENCE</scope>
</reference>
<sequence>MRISVVSHGRFVNDPRGRALARTLSDVGHDVTIVAAGKRLSDEVDGVRIVYVPTRFPQGGGRRGRILRRLQPKTFRRWLHRRKLVQAIRATNPDTIYPVAGGAVDTAARAAGSSATVVRDPQWPHAGMADLIDLAVTNPDLSQSPAGPGGNYLTPADQRRASRPQNGRHTGQRMALCYRKTDSNPGKYLETALRRAGVEVDLYTDEVDFDALHPATNSVVFVEGPYPAITLKGAAPSIPIAFWAHHGEHHCQTNIRLAWRYHADAVLLAHSWHMAQRFPVPVHRFPFGVAPELLDPSKPWSERDFDVSMVGGQLRRKGGTYQRRQQIVADLEAALGEENCAFEAGVDADYMADLYGNSRIIVNEGGVRHYPITMRVLEAVGAGALLLTDDLPGTDQILKRGTHYEVLQGDVVSQVRRLLADPVRNEKRARAALEHARDYQMYEHRVDDLMEILAGVDVSKRPHRDRRLSPMAALVDSDAEVNRVAVFGMPELGAELRTREIWDGEEMLDRLGPGGVEAVVFGPTPTPHFDIAVRAARRYVYADAHQDEVREYFERERPIAEFHQHGNLLRVDLWAESYRIESPEVQQARLEAARGE</sequence>
<evidence type="ECO:0000256" key="1">
    <source>
        <dbReference type="SAM" id="MobiDB-lite"/>
    </source>
</evidence>
<accession>A0A3B0S627</accession>
<proteinExistence type="predicted"/>